<dbReference type="InterPro" id="IPR005471">
    <property type="entry name" value="Tscrpt_reg_IclR_N"/>
</dbReference>
<evidence type="ECO:0000256" key="1">
    <source>
        <dbReference type="ARBA" id="ARBA00023015"/>
    </source>
</evidence>
<dbReference type="PANTHER" id="PTHR30136:SF24">
    <property type="entry name" value="HTH-TYPE TRANSCRIPTIONAL REPRESSOR ALLR"/>
    <property type="match status" value="1"/>
</dbReference>
<dbReference type="Pfam" id="PF09339">
    <property type="entry name" value="HTH_IclR"/>
    <property type="match status" value="1"/>
</dbReference>
<dbReference type="Pfam" id="PF01614">
    <property type="entry name" value="IclR_C"/>
    <property type="match status" value="1"/>
</dbReference>
<evidence type="ECO:0000256" key="4">
    <source>
        <dbReference type="ARBA" id="ARBA00058938"/>
    </source>
</evidence>
<dbReference type="KEGG" id="pvo:PVOR_23759"/>
<dbReference type="EMBL" id="ADHJ01000038">
    <property type="protein sequence ID" value="EFU39602.1"/>
    <property type="molecule type" value="Genomic_DNA"/>
</dbReference>
<gene>
    <name evidence="8" type="ORF">PVOR_23759</name>
</gene>
<dbReference type="InterPro" id="IPR036388">
    <property type="entry name" value="WH-like_DNA-bd_sf"/>
</dbReference>
<dbReference type="Gene3D" id="1.10.10.10">
    <property type="entry name" value="Winged helix-like DNA-binding domain superfamily/Winged helix DNA-binding domain"/>
    <property type="match status" value="1"/>
</dbReference>
<accession>A0A2R9SQI2</accession>
<dbReference type="GO" id="GO:0045892">
    <property type="term" value="P:negative regulation of DNA-templated transcription"/>
    <property type="evidence" value="ECO:0007669"/>
    <property type="project" value="TreeGrafter"/>
</dbReference>
<dbReference type="PROSITE" id="PS51077">
    <property type="entry name" value="HTH_ICLR"/>
    <property type="match status" value="1"/>
</dbReference>
<proteinExistence type="predicted"/>
<organism evidence="8 9">
    <name type="scientific">Paenibacillus vortex V453</name>
    <dbReference type="NCBI Taxonomy" id="715225"/>
    <lineage>
        <taxon>Bacteria</taxon>
        <taxon>Bacillati</taxon>
        <taxon>Bacillota</taxon>
        <taxon>Bacilli</taxon>
        <taxon>Bacillales</taxon>
        <taxon>Paenibacillaceae</taxon>
        <taxon>Paenibacillus</taxon>
    </lineage>
</organism>
<evidence type="ECO:0000313" key="8">
    <source>
        <dbReference type="EMBL" id="EFU39602.1"/>
    </source>
</evidence>
<feature type="domain" description="HTH iclR-type" evidence="6">
    <location>
        <begin position="2"/>
        <end position="64"/>
    </location>
</feature>
<evidence type="ECO:0000256" key="5">
    <source>
        <dbReference type="ARBA" id="ARBA00070406"/>
    </source>
</evidence>
<dbReference type="Gene3D" id="3.30.450.40">
    <property type="match status" value="1"/>
</dbReference>
<dbReference type="Proteomes" id="UP000003094">
    <property type="component" value="Unassembled WGS sequence"/>
</dbReference>
<dbReference type="InterPro" id="IPR014757">
    <property type="entry name" value="Tscrpt_reg_IclR_C"/>
</dbReference>
<dbReference type="SUPFAM" id="SSF46785">
    <property type="entry name" value="Winged helix' DNA-binding domain"/>
    <property type="match status" value="1"/>
</dbReference>
<keyword evidence="2" id="KW-0238">DNA-binding</keyword>
<dbReference type="SUPFAM" id="SSF55781">
    <property type="entry name" value="GAF domain-like"/>
    <property type="match status" value="1"/>
</dbReference>
<dbReference type="InterPro" id="IPR036390">
    <property type="entry name" value="WH_DNA-bd_sf"/>
</dbReference>
<dbReference type="PANTHER" id="PTHR30136">
    <property type="entry name" value="HELIX-TURN-HELIX TRANSCRIPTIONAL REGULATOR, ICLR FAMILY"/>
    <property type="match status" value="1"/>
</dbReference>
<evidence type="ECO:0000256" key="3">
    <source>
        <dbReference type="ARBA" id="ARBA00023163"/>
    </source>
</evidence>
<dbReference type="InterPro" id="IPR029016">
    <property type="entry name" value="GAF-like_dom_sf"/>
</dbReference>
<keyword evidence="3" id="KW-0804">Transcription</keyword>
<keyword evidence="1" id="KW-0805">Transcription regulation</keyword>
<dbReference type="FunFam" id="1.10.10.10:FF:000056">
    <property type="entry name" value="IclR family transcriptional regulator"/>
    <property type="match status" value="1"/>
</dbReference>
<evidence type="ECO:0000259" key="7">
    <source>
        <dbReference type="PROSITE" id="PS51078"/>
    </source>
</evidence>
<comment type="caution">
    <text evidence="8">The sequence shown here is derived from an EMBL/GenBank/DDBJ whole genome shotgun (WGS) entry which is preliminary data.</text>
</comment>
<protein>
    <recommendedName>
        <fullName evidence="5">Glycerol operon regulatory protein</fullName>
    </recommendedName>
</protein>
<keyword evidence="9" id="KW-1185">Reference proteome</keyword>
<dbReference type="GO" id="GO:0003700">
    <property type="term" value="F:DNA-binding transcription factor activity"/>
    <property type="evidence" value="ECO:0007669"/>
    <property type="project" value="TreeGrafter"/>
</dbReference>
<comment type="function">
    <text evidence="4">May be an activator protein for the gylABX operon.</text>
</comment>
<dbReference type="SMART" id="SM00346">
    <property type="entry name" value="HTH_ICLR"/>
    <property type="match status" value="1"/>
</dbReference>
<dbReference type="InterPro" id="IPR011991">
    <property type="entry name" value="ArsR-like_HTH"/>
</dbReference>
<evidence type="ECO:0000259" key="6">
    <source>
        <dbReference type="PROSITE" id="PS51077"/>
    </source>
</evidence>
<evidence type="ECO:0000313" key="9">
    <source>
        <dbReference type="Proteomes" id="UP000003094"/>
    </source>
</evidence>
<feature type="domain" description="IclR-ED" evidence="7">
    <location>
        <begin position="65"/>
        <end position="248"/>
    </location>
</feature>
<name>A0A2R9SQI2_9BACL</name>
<dbReference type="CDD" id="cd00090">
    <property type="entry name" value="HTH_ARSR"/>
    <property type="match status" value="1"/>
</dbReference>
<reference evidence="8 9" key="1">
    <citation type="journal article" date="2010" name="BMC Genomics">
        <title>Genome sequence of the pattern forming Paenibacillus vortex bacterium reveals potential for thriving in complex environments.</title>
        <authorList>
            <person name="Sirota-Madi A."/>
            <person name="Olender T."/>
            <person name="Helman Y."/>
            <person name="Ingham C."/>
            <person name="Brainis I."/>
            <person name="Roth D."/>
            <person name="Hagi E."/>
            <person name="Brodsky L."/>
            <person name="Leshkowitz D."/>
            <person name="Galatenko V."/>
            <person name="Nikolaev V."/>
            <person name="Mugasimangalam R.C."/>
            <person name="Bransburg-Zabary S."/>
            <person name="Gutnick D.L."/>
            <person name="Lancet D."/>
            <person name="Ben-Jacob E."/>
        </authorList>
    </citation>
    <scope>NUCLEOTIDE SEQUENCE [LARGE SCALE GENOMIC DNA]</scope>
    <source>
        <strain evidence="8 9">V453</strain>
    </source>
</reference>
<dbReference type="GO" id="GO:0003677">
    <property type="term" value="F:DNA binding"/>
    <property type="evidence" value="ECO:0007669"/>
    <property type="project" value="UniProtKB-KW"/>
</dbReference>
<dbReference type="PROSITE" id="PS51078">
    <property type="entry name" value="ICLR_ED"/>
    <property type="match status" value="1"/>
</dbReference>
<dbReference type="RefSeq" id="WP_006211516.1">
    <property type="nucleotide sequence ID" value="NZ_ADHJ01000038.1"/>
</dbReference>
<dbReference type="InterPro" id="IPR050707">
    <property type="entry name" value="HTH_MetabolicPath_Reg"/>
</dbReference>
<dbReference type="AlphaFoldDB" id="A0A2R9SQI2"/>
<evidence type="ECO:0000256" key="2">
    <source>
        <dbReference type="ARBA" id="ARBA00023125"/>
    </source>
</evidence>
<sequence>MIQSVTRALDILEFLKLNPGGLGVTEIAQKLDVAKSTAHRLLASLEEQDYVQKTGKDSIYSLGLKFIEMAEVVTENLKIVDIARPLIEKLSRDTGEIVHLVMLDGNEVLYIDKVENASTIRIYSQIGRRGPLYCTGVGKAILAYLPEDEVDQLLAGVMMQPFTEYTLTTLEDLKQEFQTIRANAFAYDNEEHERGIRCVAAPIFDHTQKSRYAISITGPITRMSDDILREYIPWTKETALAISRKMGFNPPKS</sequence>